<gene>
    <name evidence="1" type="ORF">METZ01_LOCUS269063</name>
</gene>
<evidence type="ECO:0000313" key="1">
    <source>
        <dbReference type="EMBL" id="SVC16209.1"/>
    </source>
</evidence>
<dbReference type="AlphaFoldDB" id="A0A382JWR4"/>
<dbReference type="EMBL" id="UINC01076751">
    <property type="protein sequence ID" value="SVC16209.1"/>
    <property type="molecule type" value="Genomic_DNA"/>
</dbReference>
<feature type="non-terminal residue" evidence="1">
    <location>
        <position position="1"/>
    </location>
</feature>
<proteinExistence type="predicted"/>
<dbReference type="Gene3D" id="2.60.120.620">
    <property type="entry name" value="q2cbj1_9rhob like domain"/>
    <property type="match status" value="1"/>
</dbReference>
<protein>
    <submittedName>
        <fullName evidence="1">Uncharacterized protein</fullName>
    </submittedName>
</protein>
<organism evidence="1">
    <name type="scientific">marine metagenome</name>
    <dbReference type="NCBI Taxonomy" id="408172"/>
    <lineage>
        <taxon>unclassified sequences</taxon>
        <taxon>metagenomes</taxon>
        <taxon>ecological metagenomes</taxon>
    </lineage>
</organism>
<dbReference type="InterPro" id="IPR008775">
    <property type="entry name" value="Phytyl_CoA_dOase-like"/>
</dbReference>
<dbReference type="SUPFAM" id="SSF51197">
    <property type="entry name" value="Clavaminate synthase-like"/>
    <property type="match status" value="1"/>
</dbReference>
<sequence length="99" mass="11539">IQSPEYEKEITKIQKDTKPVDCWGSIGDVVLFHHRIAHMAGHNYTNKIRQAVLYDFKKKDLDESRTKPPQDDMWGDWSESLKSVSETYSEETAKSQRLP</sequence>
<name>A0A382JWR4_9ZZZZ</name>
<accession>A0A382JWR4</accession>
<reference evidence="1" key="1">
    <citation type="submission" date="2018-05" db="EMBL/GenBank/DDBJ databases">
        <authorList>
            <person name="Lanie J.A."/>
            <person name="Ng W.-L."/>
            <person name="Kazmierczak K.M."/>
            <person name="Andrzejewski T.M."/>
            <person name="Davidsen T.M."/>
            <person name="Wayne K.J."/>
            <person name="Tettelin H."/>
            <person name="Glass J.I."/>
            <person name="Rusch D."/>
            <person name="Podicherti R."/>
            <person name="Tsui H.-C.T."/>
            <person name="Winkler M.E."/>
        </authorList>
    </citation>
    <scope>NUCLEOTIDE SEQUENCE</scope>
</reference>
<dbReference type="Pfam" id="PF05721">
    <property type="entry name" value="PhyH"/>
    <property type="match status" value="1"/>
</dbReference>